<name>A0A6V7VTF5_MELEN</name>
<evidence type="ECO:0000313" key="2">
    <source>
        <dbReference type="Proteomes" id="UP000580250"/>
    </source>
</evidence>
<accession>A0A6V7VTF5</accession>
<proteinExistence type="predicted"/>
<dbReference type="AlphaFoldDB" id="A0A6V7VTF5"/>
<comment type="caution">
    <text evidence="1">The sequence shown here is derived from an EMBL/GenBank/DDBJ whole genome shotgun (WGS) entry which is preliminary data.</text>
</comment>
<reference evidence="1 2" key="1">
    <citation type="submission" date="2020-08" db="EMBL/GenBank/DDBJ databases">
        <authorList>
            <person name="Koutsovoulos G."/>
            <person name="Danchin GJ E."/>
        </authorList>
    </citation>
    <scope>NUCLEOTIDE SEQUENCE [LARGE SCALE GENOMIC DNA]</scope>
</reference>
<gene>
    <name evidence="1" type="ORF">MENT_LOCUS30029</name>
</gene>
<evidence type="ECO:0000313" key="1">
    <source>
        <dbReference type="EMBL" id="CAD2178109.1"/>
    </source>
</evidence>
<organism evidence="1 2">
    <name type="scientific">Meloidogyne enterolobii</name>
    <name type="common">Root-knot nematode worm</name>
    <name type="synonym">Meloidogyne mayaguensis</name>
    <dbReference type="NCBI Taxonomy" id="390850"/>
    <lineage>
        <taxon>Eukaryota</taxon>
        <taxon>Metazoa</taxon>
        <taxon>Ecdysozoa</taxon>
        <taxon>Nematoda</taxon>
        <taxon>Chromadorea</taxon>
        <taxon>Rhabditida</taxon>
        <taxon>Tylenchina</taxon>
        <taxon>Tylenchomorpha</taxon>
        <taxon>Tylenchoidea</taxon>
        <taxon>Meloidogynidae</taxon>
        <taxon>Meloidogyninae</taxon>
        <taxon>Meloidogyne</taxon>
    </lineage>
</organism>
<dbReference type="EMBL" id="CAJEWN010000312">
    <property type="protein sequence ID" value="CAD2178109.1"/>
    <property type="molecule type" value="Genomic_DNA"/>
</dbReference>
<dbReference type="Proteomes" id="UP000580250">
    <property type="component" value="Unassembled WGS sequence"/>
</dbReference>
<protein>
    <submittedName>
        <fullName evidence="1">Uncharacterized protein</fullName>
    </submittedName>
</protein>
<sequence>MHNTFQVDEFDILEGNFDFDFDIDKDLESFVESFNLLDFTWKVIYKYFDLISNHTEHV</sequence>